<keyword evidence="2" id="KW-1185">Reference proteome</keyword>
<accession>A0A5C6ZB91</accession>
<gene>
    <name evidence="1" type="ORF">ESY86_19960</name>
</gene>
<reference evidence="1 2" key="1">
    <citation type="submission" date="2019-08" db="EMBL/GenBank/DDBJ databases">
        <title>Genomes of Subsaximicrobium wynnwilliamsii strains.</title>
        <authorList>
            <person name="Bowman J.P."/>
        </authorList>
    </citation>
    <scope>NUCLEOTIDE SEQUENCE [LARGE SCALE GENOMIC DNA]</scope>
    <source>
        <strain evidence="1 2">2-80-2</strain>
    </source>
</reference>
<evidence type="ECO:0000313" key="1">
    <source>
        <dbReference type="EMBL" id="TXD86527.1"/>
    </source>
</evidence>
<organism evidence="1 2">
    <name type="scientific">Subsaximicrobium wynnwilliamsii</name>
    <dbReference type="NCBI Taxonomy" id="291179"/>
    <lineage>
        <taxon>Bacteria</taxon>
        <taxon>Pseudomonadati</taxon>
        <taxon>Bacteroidota</taxon>
        <taxon>Flavobacteriia</taxon>
        <taxon>Flavobacteriales</taxon>
        <taxon>Flavobacteriaceae</taxon>
        <taxon>Subsaximicrobium</taxon>
    </lineage>
</organism>
<name>A0A5C6ZB91_9FLAO</name>
<protein>
    <submittedName>
        <fullName evidence="1">Uncharacterized protein</fullName>
    </submittedName>
</protein>
<dbReference type="Proteomes" id="UP000321578">
    <property type="component" value="Unassembled WGS sequence"/>
</dbReference>
<dbReference type="EMBL" id="VORO01000053">
    <property type="protein sequence ID" value="TXD86527.1"/>
    <property type="molecule type" value="Genomic_DNA"/>
</dbReference>
<dbReference type="AlphaFoldDB" id="A0A5C6ZB91"/>
<dbReference type="RefSeq" id="WP_147088474.1">
    <property type="nucleotide sequence ID" value="NZ_VORM01000054.1"/>
</dbReference>
<evidence type="ECO:0000313" key="2">
    <source>
        <dbReference type="Proteomes" id="UP000321578"/>
    </source>
</evidence>
<sequence length="337" mass="37150">MVSSATQLNVSGIESPQQELTEWKNLQKQQNNNAKLNNKASIVLNGLFFNYSKININALSNNKISVVNDKYINGIWQNPYDNKLSFAIVSPVFAISKSNVEVKLPTTLWHSNTAITDIAIDFGNNTGYKNLSNGNLASTNYTNIGTYTWTYRVRLSNGQYKYCRQKVKVTQVDNNNAQARKPNCAIQEEPITSTKSFQGVFGSATLQIAYGSANCTMQKPLIVAEGLDTGLMGQGGSIGDNDINSFFQSIFQSGSNELENLTINNTAVDYDIIYVNWDSGTDFIQRNAYVLEEVIKWVNDQKALAGSTEPNVVLGQSMGGLIGIPTKSVTIFIKPLY</sequence>
<proteinExistence type="predicted"/>
<comment type="caution">
    <text evidence="1">The sequence shown here is derived from an EMBL/GenBank/DDBJ whole genome shotgun (WGS) entry which is preliminary data.</text>
</comment>
<dbReference type="OrthoDB" id="4535652at2"/>